<dbReference type="KEGG" id="clus:A9F13_15g01067"/>
<dbReference type="InterPro" id="IPR022284">
    <property type="entry name" value="GPAT/DHAPAT"/>
</dbReference>
<keyword evidence="5 7" id="KW-0012">Acyltransferase</keyword>
<dbReference type="GO" id="GO:0004366">
    <property type="term" value="F:glycerol-3-phosphate O-acyltransferase activity"/>
    <property type="evidence" value="ECO:0007669"/>
    <property type="project" value="TreeGrafter"/>
</dbReference>
<dbReference type="EMBL" id="LYUB02000015">
    <property type="protein sequence ID" value="OVF07129.1"/>
    <property type="molecule type" value="Genomic_DNA"/>
</dbReference>
<gene>
    <name evidence="7" type="ORF">A9F13_15g01067</name>
</gene>
<dbReference type="InterPro" id="IPR002123">
    <property type="entry name" value="Plipid/glycerol_acylTrfase"/>
</dbReference>
<dbReference type="Proteomes" id="UP000195602">
    <property type="component" value="Unassembled WGS sequence"/>
</dbReference>
<dbReference type="Pfam" id="PF19277">
    <property type="entry name" value="GPAT_C"/>
    <property type="match status" value="1"/>
</dbReference>
<dbReference type="CDD" id="cd07993">
    <property type="entry name" value="LPLAT_DHAPAT-like"/>
    <property type="match status" value="1"/>
</dbReference>
<proteinExistence type="inferred from homology"/>
<dbReference type="SMART" id="SM00563">
    <property type="entry name" value="PlsC"/>
    <property type="match status" value="1"/>
</dbReference>
<dbReference type="PANTHER" id="PTHR12563:SF17">
    <property type="entry name" value="DIHYDROXYACETONE PHOSPHATE ACYLTRANSFERASE"/>
    <property type="match status" value="1"/>
</dbReference>
<comment type="caution">
    <text evidence="7">The sequence shown here is derived from an EMBL/GenBank/DDBJ whole genome shotgun (WGS) entry which is preliminary data.</text>
</comment>
<organism evidence="7 8">
    <name type="scientific">Clavispora lusitaniae</name>
    <name type="common">Candida lusitaniae</name>
    <dbReference type="NCBI Taxonomy" id="36911"/>
    <lineage>
        <taxon>Eukaryota</taxon>
        <taxon>Fungi</taxon>
        <taxon>Dikarya</taxon>
        <taxon>Ascomycota</taxon>
        <taxon>Saccharomycotina</taxon>
        <taxon>Pichiomycetes</taxon>
        <taxon>Metschnikowiaceae</taxon>
        <taxon>Clavispora</taxon>
    </lineage>
</organism>
<dbReference type="SUPFAM" id="SSF69593">
    <property type="entry name" value="Glycerol-3-phosphate (1)-acyltransferase"/>
    <property type="match status" value="1"/>
</dbReference>
<keyword evidence="4" id="KW-0472">Membrane</keyword>
<keyword evidence="3" id="KW-0808">Transferase</keyword>
<evidence type="ECO:0000256" key="1">
    <source>
        <dbReference type="ARBA" id="ARBA00004184"/>
    </source>
</evidence>
<accession>A0AA91T0H9</accession>
<dbReference type="InterPro" id="IPR045520">
    <property type="entry name" value="GPAT/DHAPAT_C"/>
</dbReference>
<dbReference type="GO" id="GO:0006072">
    <property type="term" value="P:glycerol-3-phosphate metabolic process"/>
    <property type="evidence" value="ECO:0007669"/>
    <property type="project" value="TreeGrafter"/>
</dbReference>
<dbReference type="Pfam" id="PF01553">
    <property type="entry name" value="Acyltransferase"/>
    <property type="match status" value="1"/>
</dbReference>
<dbReference type="PANTHER" id="PTHR12563">
    <property type="entry name" value="GLYCEROL-3-PHOSPHATE ACYLTRANSFERASE"/>
    <property type="match status" value="1"/>
</dbReference>
<evidence type="ECO:0000313" key="8">
    <source>
        <dbReference type="Proteomes" id="UP000195602"/>
    </source>
</evidence>
<dbReference type="AlphaFoldDB" id="A0AA91T0H9"/>
<protein>
    <submittedName>
        <fullName evidence="7">Phospholipid/glycerol acyltransferase</fullName>
    </submittedName>
</protein>
<dbReference type="GO" id="GO:0019432">
    <property type="term" value="P:triglyceride biosynthetic process"/>
    <property type="evidence" value="ECO:0007669"/>
    <property type="project" value="TreeGrafter"/>
</dbReference>
<dbReference type="GO" id="GO:0012505">
    <property type="term" value="C:endomembrane system"/>
    <property type="evidence" value="ECO:0007669"/>
    <property type="project" value="UniProtKB-SubCell"/>
</dbReference>
<evidence type="ECO:0000256" key="3">
    <source>
        <dbReference type="ARBA" id="ARBA00022679"/>
    </source>
</evidence>
<feature type="domain" description="Phospholipid/glycerol acyltransferase" evidence="6">
    <location>
        <begin position="198"/>
        <end position="331"/>
    </location>
</feature>
<evidence type="ECO:0000256" key="2">
    <source>
        <dbReference type="ARBA" id="ARBA00007937"/>
    </source>
</evidence>
<comment type="subcellular location">
    <subcellularLocation>
        <location evidence="1">Endomembrane system</location>
        <topology evidence="1">Peripheral membrane protein</topology>
    </subcellularLocation>
</comment>
<evidence type="ECO:0000256" key="5">
    <source>
        <dbReference type="ARBA" id="ARBA00023315"/>
    </source>
</evidence>
<dbReference type="GO" id="GO:0006631">
    <property type="term" value="P:fatty acid metabolic process"/>
    <property type="evidence" value="ECO:0007669"/>
    <property type="project" value="TreeGrafter"/>
</dbReference>
<evidence type="ECO:0000256" key="4">
    <source>
        <dbReference type="ARBA" id="ARBA00023136"/>
    </source>
</evidence>
<reference evidence="7 8" key="1">
    <citation type="submission" date="2017-04" db="EMBL/GenBank/DDBJ databases">
        <title>Draft genome of the yeast Clavispora lusitaniae type strain CBS 6936.</title>
        <authorList>
            <person name="Durrens P."/>
            <person name="Klopp C."/>
            <person name="Biteau N."/>
            <person name="Fitton-Ouhabi V."/>
            <person name="Dementhon K."/>
            <person name="Accoceberry I."/>
            <person name="Sherman D.J."/>
            <person name="Noel T."/>
        </authorList>
    </citation>
    <scope>NUCLEOTIDE SEQUENCE [LARGE SCALE GENOMIC DNA]</scope>
    <source>
        <strain evidence="7 8">CBS 6936</strain>
    </source>
</reference>
<evidence type="ECO:0000259" key="6">
    <source>
        <dbReference type="SMART" id="SM00563"/>
    </source>
</evidence>
<dbReference type="InterPro" id="IPR041728">
    <property type="entry name" value="GPAT/DHAPAT_LPLAT"/>
</dbReference>
<evidence type="ECO:0000313" key="7">
    <source>
        <dbReference type="EMBL" id="OVF07129.1"/>
    </source>
</evidence>
<comment type="similarity">
    <text evidence="2">Belongs to the GPAT/DAPAT family.</text>
</comment>
<dbReference type="GO" id="GO:0031966">
    <property type="term" value="C:mitochondrial membrane"/>
    <property type="evidence" value="ECO:0007669"/>
    <property type="project" value="TreeGrafter"/>
</dbReference>
<sequence length="786" mass="91558">MGEQISNSDFDINILEGALTHPNIELTFPLPTDNDDVLDSKPNEKVSLSWKLLGNFLHFATGFNYNEVYSNAETKYSVHKMSKSFNKASEKYMLHKLREGDSNLDDIVYDLINSELRMNLIKGKDFPKRFKEVKDFMVRYYAKENKKSLPNFGSIHFLRVCYMTVIKTVSKMFPEGVWVNKKEFNMLYKQYLKDPMSIILLPNHQSHIDYVMLHLILIRFQMAIPMVIAGENLNVAVFGGILKGLGAIFIKRSFNDELYTEKNLYNYIEYVLVNKINLEVFIEGTRSRDGKLLLPKYGILKTLVSIYLKQRFKEKNQNFDSLIQPISITYERVYESEGYLNELVGKDKKQESFMSILSNGVTNLIYGVDRDGPKRSEDGFIDNRNRTLHGKIFIKLADNFTLSSFVQDPGNLIERKETDNLIADENVNLKKLGFKIMHAINGVSFLPQSSIVGTAIQTFYYLHGLETFSMNALLPMFDFIVQVYLEEQISETNLRMLTAITKLTNDEKAGLIKSQIIQFFKYTRVNPDTNEIRIENSFELLYYKNLGIHLIIHKCLASFILLRTSNLEQINKLFYIFTGFLKNEFLFDYDYNESNNLSSILQKFKETGIISSDYVVKDKKYLETLFVIIQPFINSFMVCVDNLNSTVGKFYAKSRNQITEQQLINDSLMSRDYPTTKTLLRIIQTEGLKKSVQERGNLYQIETYNKQYLLSFLFYLNNLRLIKIFKNKSRTKAYVIIINSRDLTFVLRFLQKLINENEIDDITLNYMIDIVDKTFDRDLEVPKAKL</sequence>
<dbReference type="GO" id="GO:0008654">
    <property type="term" value="P:phospholipid biosynthetic process"/>
    <property type="evidence" value="ECO:0007669"/>
    <property type="project" value="TreeGrafter"/>
</dbReference>
<name>A0AA91T0H9_CLALS</name>